<dbReference type="Gene3D" id="1.10.3730.10">
    <property type="entry name" value="ProC C-terminal domain-like"/>
    <property type="match status" value="1"/>
</dbReference>
<protein>
    <submittedName>
        <fullName evidence="7">Pyrroline-5-carboxylate reductase</fullName>
    </submittedName>
</protein>
<evidence type="ECO:0000256" key="2">
    <source>
        <dbReference type="ARBA" id="ARBA00022857"/>
    </source>
</evidence>
<reference evidence="7 8" key="1">
    <citation type="journal article" date="2016" name="PLoS Pathog.">
        <title>Biosynthesis of antibiotic leucinostatins in bio-control fungus Purpureocillium lilacinum and their inhibition on phytophthora revealed by genome mining.</title>
        <authorList>
            <person name="Wang G."/>
            <person name="Liu Z."/>
            <person name="Lin R."/>
            <person name="Li E."/>
            <person name="Mao Z."/>
            <person name="Ling J."/>
            <person name="Yang Y."/>
            <person name="Yin W.B."/>
            <person name="Xie B."/>
        </authorList>
    </citation>
    <scope>NUCLEOTIDE SEQUENCE [LARGE SCALE GENOMIC DNA]</scope>
    <source>
        <strain evidence="7">170</strain>
    </source>
</reference>
<dbReference type="KEGG" id="pchm:VFPPC_14817"/>
<evidence type="ECO:0000256" key="1">
    <source>
        <dbReference type="ARBA" id="ARBA00005525"/>
    </source>
</evidence>
<evidence type="ECO:0000259" key="6">
    <source>
        <dbReference type="Pfam" id="PF14748"/>
    </source>
</evidence>
<dbReference type="GeneID" id="28856579"/>
<dbReference type="PIRSF" id="PIRSF000193">
    <property type="entry name" value="Pyrrol-5-carb_rd"/>
    <property type="match status" value="1"/>
</dbReference>
<dbReference type="Pfam" id="PF14748">
    <property type="entry name" value="P5CR_dimer"/>
    <property type="match status" value="1"/>
</dbReference>
<dbReference type="InterPro" id="IPR036291">
    <property type="entry name" value="NAD(P)-bd_dom_sf"/>
</dbReference>
<accession>A0A179F4I7</accession>
<evidence type="ECO:0000256" key="4">
    <source>
        <dbReference type="PIRSR" id="PIRSR000193-1"/>
    </source>
</evidence>
<dbReference type="NCBIfam" id="TIGR00112">
    <property type="entry name" value="proC"/>
    <property type="match status" value="1"/>
</dbReference>
<feature type="binding site" evidence="4">
    <location>
        <begin position="12"/>
        <end position="17"/>
    </location>
    <ligand>
        <name>NADP(+)</name>
        <dbReference type="ChEBI" id="CHEBI:58349"/>
    </ligand>
</feature>
<evidence type="ECO:0000256" key="3">
    <source>
        <dbReference type="ARBA" id="ARBA00023002"/>
    </source>
</evidence>
<comment type="caution">
    <text evidence="7">The sequence shown here is derived from an EMBL/GenBank/DDBJ whole genome shotgun (WGS) entry which is preliminary data.</text>
</comment>
<organism evidence="7 8">
    <name type="scientific">Pochonia chlamydosporia 170</name>
    <dbReference type="NCBI Taxonomy" id="1380566"/>
    <lineage>
        <taxon>Eukaryota</taxon>
        <taxon>Fungi</taxon>
        <taxon>Dikarya</taxon>
        <taxon>Ascomycota</taxon>
        <taxon>Pezizomycotina</taxon>
        <taxon>Sordariomycetes</taxon>
        <taxon>Hypocreomycetidae</taxon>
        <taxon>Hypocreales</taxon>
        <taxon>Clavicipitaceae</taxon>
        <taxon>Pochonia</taxon>
    </lineage>
</organism>
<dbReference type="Proteomes" id="UP000078397">
    <property type="component" value="Unassembled WGS sequence"/>
</dbReference>
<keyword evidence="2 4" id="KW-0521">NADP</keyword>
<dbReference type="GO" id="GO:0055129">
    <property type="term" value="P:L-proline biosynthetic process"/>
    <property type="evidence" value="ECO:0007669"/>
    <property type="project" value="TreeGrafter"/>
</dbReference>
<keyword evidence="3" id="KW-0560">Oxidoreductase</keyword>
<feature type="binding site" evidence="4">
    <location>
        <begin position="86"/>
        <end position="89"/>
    </location>
    <ligand>
        <name>NADP(+)</name>
        <dbReference type="ChEBI" id="CHEBI:58349"/>
    </ligand>
</feature>
<dbReference type="InterPro" id="IPR008927">
    <property type="entry name" value="6-PGluconate_DH-like_C_sf"/>
</dbReference>
<sequence length="307" mass="32847">MEKKSPGTLGFLGCGNLGTAILSGLLGNSSDSESTTLPFSRFMVSVRTDASVTRLQNQFREHNTKVSVFKNENVSVVRDSDVIILATDPVDVELALTGVRGQFSEKLLISVAAGWTREKLQAILYGSAAVYNADSDSPYRPWVIRTLPNVAAVVHQSLTIIETPDAKLPSEYLQLTRSIFNCVGKTMVLPPKLLDAATAVGGSTPAFFAVICEALIDAAVAVGVPRDVAHASIAQSMLGTAHMIQHGMHPGAVKDKGTSPEGCTMSGLMVLEENAVRGHVGRALREAVTVSRLMGTRDHLNDTRKYE</sequence>
<dbReference type="FunFam" id="1.10.3730.10:FF:000001">
    <property type="entry name" value="Pyrroline-5-carboxylate reductase"/>
    <property type="match status" value="1"/>
</dbReference>
<dbReference type="RefSeq" id="XP_022284076.1">
    <property type="nucleotide sequence ID" value="XM_022428933.1"/>
</dbReference>
<dbReference type="Pfam" id="PF03807">
    <property type="entry name" value="F420_oxidored"/>
    <property type="match status" value="1"/>
</dbReference>
<dbReference type="Gene3D" id="3.40.50.720">
    <property type="entry name" value="NAD(P)-binding Rossmann-like Domain"/>
    <property type="match status" value="1"/>
</dbReference>
<proteinExistence type="inferred from homology"/>
<gene>
    <name evidence="7" type="ORF">VFPPC_14817</name>
</gene>
<dbReference type="PANTHER" id="PTHR11645">
    <property type="entry name" value="PYRROLINE-5-CARBOXYLATE REDUCTASE"/>
    <property type="match status" value="1"/>
</dbReference>
<dbReference type="InterPro" id="IPR029036">
    <property type="entry name" value="P5CR_dimer"/>
</dbReference>
<evidence type="ECO:0000313" key="7">
    <source>
        <dbReference type="EMBL" id="OAQ60326.2"/>
    </source>
</evidence>
<dbReference type="HAMAP" id="MF_01925">
    <property type="entry name" value="P5C_reductase"/>
    <property type="match status" value="1"/>
</dbReference>
<feature type="binding site" evidence="4">
    <location>
        <position position="73"/>
    </location>
    <ligand>
        <name>NADPH</name>
        <dbReference type="ChEBI" id="CHEBI:57783"/>
    </ligand>
</feature>
<dbReference type="InterPro" id="IPR028939">
    <property type="entry name" value="P5C_Rdtase_cat_N"/>
</dbReference>
<dbReference type="STRING" id="1380566.A0A179F4I7"/>
<dbReference type="EMBL" id="LSBJ02000009">
    <property type="protein sequence ID" value="OAQ60326.2"/>
    <property type="molecule type" value="Genomic_DNA"/>
</dbReference>
<feature type="domain" description="Pyrroline-5-carboxylate reductase catalytic N-terminal" evidence="5">
    <location>
        <begin position="9"/>
        <end position="114"/>
    </location>
</feature>
<dbReference type="InterPro" id="IPR000304">
    <property type="entry name" value="Pyrroline-COOH_reductase"/>
</dbReference>
<evidence type="ECO:0000313" key="8">
    <source>
        <dbReference type="Proteomes" id="UP000078397"/>
    </source>
</evidence>
<dbReference type="PANTHER" id="PTHR11645:SF27">
    <property type="entry name" value="HYPOTHETICAL PYRROLINE-5-CARBOXYLATE REDUCTASE (EUROFUNG)"/>
    <property type="match status" value="1"/>
</dbReference>
<feature type="domain" description="Pyrroline-5-carboxylate reductase dimerisation" evidence="6">
    <location>
        <begin position="192"/>
        <end position="292"/>
    </location>
</feature>
<dbReference type="SUPFAM" id="SSF48179">
    <property type="entry name" value="6-phosphogluconate dehydrogenase C-terminal domain-like"/>
    <property type="match status" value="1"/>
</dbReference>
<dbReference type="GO" id="GO:0004735">
    <property type="term" value="F:pyrroline-5-carboxylate reductase activity"/>
    <property type="evidence" value="ECO:0007669"/>
    <property type="project" value="InterPro"/>
</dbReference>
<name>A0A179F4I7_METCM</name>
<dbReference type="AlphaFoldDB" id="A0A179F4I7"/>
<evidence type="ECO:0000259" key="5">
    <source>
        <dbReference type="Pfam" id="PF03807"/>
    </source>
</evidence>
<dbReference type="SUPFAM" id="SSF51735">
    <property type="entry name" value="NAD(P)-binding Rossmann-fold domains"/>
    <property type="match status" value="1"/>
</dbReference>
<comment type="similarity">
    <text evidence="1">Belongs to the pyrroline-5-carboxylate reductase family.</text>
</comment>
<dbReference type="OrthoDB" id="10263291at2759"/>
<keyword evidence="8" id="KW-1185">Reference proteome</keyword>